<evidence type="ECO:0000256" key="7">
    <source>
        <dbReference type="SAM" id="Phobius"/>
    </source>
</evidence>
<dbReference type="InterPro" id="IPR036097">
    <property type="entry name" value="HisK_dim/P_sf"/>
</dbReference>
<dbReference type="PROSITE" id="PS51257">
    <property type="entry name" value="PROKAR_LIPOPROTEIN"/>
    <property type="match status" value="1"/>
</dbReference>
<comment type="catalytic activity">
    <reaction evidence="1">
        <text>ATP + protein L-histidine = ADP + protein N-phospho-L-histidine.</text>
        <dbReference type="EC" id="2.7.13.3"/>
    </reaction>
</comment>
<dbReference type="Gene3D" id="3.30.450.350">
    <property type="entry name" value="CHASE domain"/>
    <property type="match status" value="1"/>
</dbReference>
<dbReference type="PRINTS" id="PR00344">
    <property type="entry name" value="BCTRLSENSOR"/>
</dbReference>
<evidence type="ECO:0000256" key="3">
    <source>
        <dbReference type="ARBA" id="ARBA00022553"/>
    </source>
</evidence>
<dbReference type="SUPFAM" id="SSF47384">
    <property type="entry name" value="Homodimeric domain of signal transducing histidine kinase"/>
    <property type="match status" value="1"/>
</dbReference>
<dbReference type="InterPro" id="IPR036890">
    <property type="entry name" value="HATPase_C_sf"/>
</dbReference>
<dbReference type="SMART" id="SM00387">
    <property type="entry name" value="HATPase_c"/>
    <property type="match status" value="1"/>
</dbReference>
<evidence type="ECO:0000256" key="8">
    <source>
        <dbReference type="SAM" id="SignalP"/>
    </source>
</evidence>
<keyword evidence="7" id="KW-1133">Transmembrane helix</keyword>
<dbReference type="PANTHER" id="PTHR43047:SF72">
    <property type="entry name" value="OSMOSENSING HISTIDINE PROTEIN KINASE SLN1"/>
    <property type="match status" value="1"/>
</dbReference>
<evidence type="ECO:0000256" key="4">
    <source>
        <dbReference type="ARBA" id="ARBA00022679"/>
    </source>
</evidence>
<dbReference type="Pfam" id="PF00072">
    <property type="entry name" value="Response_reg"/>
    <property type="match status" value="1"/>
</dbReference>
<protein>
    <recommendedName>
        <fullName evidence="2">histidine kinase</fullName>
        <ecNumber evidence="2">2.7.13.3</ecNumber>
    </recommendedName>
</protein>
<dbReference type="SUPFAM" id="SSF52172">
    <property type="entry name" value="CheY-like"/>
    <property type="match status" value="1"/>
</dbReference>
<dbReference type="SMART" id="SM00388">
    <property type="entry name" value="HisKA"/>
    <property type="match status" value="1"/>
</dbReference>
<evidence type="ECO:0000313" key="11">
    <source>
        <dbReference type="EMBL" id="CAE0410669.1"/>
    </source>
</evidence>
<name>A0A7S3L3M9_9STRA</name>
<keyword evidence="5" id="KW-0418">Kinase</keyword>
<dbReference type="EMBL" id="HBIM01009633">
    <property type="protein sequence ID" value="CAE0410669.1"/>
    <property type="molecule type" value="Transcribed_RNA"/>
</dbReference>
<dbReference type="Pfam" id="PF02518">
    <property type="entry name" value="HATPase_c"/>
    <property type="match status" value="1"/>
</dbReference>
<evidence type="ECO:0000259" key="9">
    <source>
        <dbReference type="PROSITE" id="PS50109"/>
    </source>
</evidence>
<dbReference type="Gene3D" id="1.10.287.130">
    <property type="match status" value="1"/>
</dbReference>
<evidence type="ECO:0000256" key="2">
    <source>
        <dbReference type="ARBA" id="ARBA00012438"/>
    </source>
</evidence>
<dbReference type="AlphaFoldDB" id="A0A7S3L3M9"/>
<dbReference type="Gene3D" id="3.30.565.10">
    <property type="entry name" value="Histidine kinase-like ATPase, C-terminal domain"/>
    <property type="match status" value="1"/>
</dbReference>
<dbReference type="CDD" id="cd17546">
    <property type="entry name" value="REC_hyHK_CKI1_RcsC-like"/>
    <property type="match status" value="1"/>
</dbReference>
<dbReference type="PANTHER" id="PTHR43047">
    <property type="entry name" value="TWO-COMPONENT HISTIDINE PROTEIN KINASE"/>
    <property type="match status" value="1"/>
</dbReference>
<dbReference type="GO" id="GO:0009927">
    <property type="term" value="F:histidine phosphotransfer kinase activity"/>
    <property type="evidence" value="ECO:0007669"/>
    <property type="project" value="TreeGrafter"/>
</dbReference>
<keyword evidence="7" id="KW-0812">Transmembrane</keyword>
<dbReference type="CDD" id="cd00082">
    <property type="entry name" value="HisKA"/>
    <property type="match status" value="1"/>
</dbReference>
<reference evidence="11" key="1">
    <citation type="submission" date="2021-01" db="EMBL/GenBank/DDBJ databases">
        <authorList>
            <person name="Corre E."/>
            <person name="Pelletier E."/>
            <person name="Niang G."/>
            <person name="Scheremetjew M."/>
            <person name="Finn R."/>
            <person name="Kale V."/>
            <person name="Holt S."/>
            <person name="Cochrane G."/>
            <person name="Meng A."/>
            <person name="Brown T."/>
            <person name="Cohen L."/>
        </authorList>
    </citation>
    <scope>NUCLEOTIDE SEQUENCE</scope>
    <source>
        <strain evidence="11">CCMP127</strain>
    </source>
</reference>
<dbReference type="GO" id="GO:0005886">
    <property type="term" value="C:plasma membrane"/>
    <property type="evidence" value="ECO:0007669"/>
    <property type="project" value="TreeGrafter"/>
</dbReference>
<feature type="chain" id="PRO_5030884660" description="histidine kinase" evidence="8">
    <location>
        <begin position="21"/>
        <end position="802"/>
    </location>
</feature>
<dbReference type="PROSITE" id="PS50110">
    <property type="entry name" value="RESPONSE_REGULATORY"/>
    <property type="match status" value="1"/>
</dbReference>
<dbReference type="InterPro" id="IPR003661">
    <property type="entry name" value="HisK_dim/P_dom"/>
</dbReference>
<dbReference type="Gene3D" id="3.40.50.2300">
    <property type="match status" value="1"/>
</dbReference>
<organism evidence="11">
    <name type="scientific">Amphora coffeiformis</name>
    <dbReference type="NCBI Taxonomy" id="265554"/>
    <lineage>
        <taxon>Eukaryota</taxon>
        <taxon>Sar</taxon>
        <taxon>Stramenopiles</taxon>
        <taxon>Ochrophyta</taxon>
        <taxon>Bacillariophyta</taxon>
        <taxon>Bacillariophyceae</taxon>
        <taxon>Bacillariophycidae</taxon>
        <taxon>Thalassiophysales</taxon>
        <taxon>Catenulaceae</taxon>
        <taxon>Amphora</taxon>
    </lineage>
</organism>
<accession>A0A7S3L3M9</accession>
<proteinExistence type="predicted"/>
<gene>
    <name evidence="11" type="ORF">ACOF00016_LOCUS8120</name>
</gene>
<dbReference type="SMART" id="SM00448">
    <property type="entry name" value="REC"/>
    <property type="match status" value="1"/>
</dbReference>
<dbReference type="InterPro" id="IPR001789">
    <property type="entry name" value="Sig_transdc_resp-reg_receiver"/>
</dbReference>
<keyword evidence="8" id="KW-0732">Signal</keyword>
<dbReference type="PROSITE" id="PS50109">
    <property type="entry name" value="HIS_KIN"/>
    <property type="match status" value="1"/>
</dbReference>
<dbReference type="GO" id="GO:0000155">
    <property type="term" value="F:phosphorelay sensor kinase activity"/>
    <property type="evidence" value="ECO:0007669"/>
    <property type="project" value="InterPro"/>
</dbReference>
<keyword evidence="4" id="KW-0808">Transferase</keyword>
<keyword evidence="7" id="KW-0472">Membrane</keyword>
<keyword evidence="3 6" id="KW-0597">Phosphoprotein</keyword>
<feature type="domain" description="Histidine kinase" evidence="9">
    <location>
        <begin position="412"/>
        <end position="636"/>
    </location>
</feature>
<evidence type="ECO:0000256" key="5">
    <source>
        <dbReference type="ARBA" id="ARBA00022777"/>
    </source>
</evidence>
<sequence>MGRQVILLAASMLALGCACAAAFMILGVRSAAKDQALRLEKRTDEIVQAVQTTWHEYETVALWIHHNLRTKTDYSTFWEERRKFEILYQYIHSNGLQVEAISYLPNITHDLREDLEAESAAYYQQVDPSYKYQGFTGLVAKDPGAPGDVSLERRPDHPFYFPQLLVQPIVRDNEFYIDLDFLSTYFALLMTQAFEENLPIISNPFPHIGPNARSKGNVMFLVHPGVPIVESWQDTPTPNRAMASVLFSFSAFIQRATQEHAAHPEHSESIYIFDTSTTSGTYVLFGAADLTVGADGLDVSPQLVTEPVSWDTLHRETPGKYLLHRDIQVAQQIWKVVVVTSPYEVQSQTTYPIVGGVIMLFACFVVVGWYLSHTYRDLKLQRLKQATEAEKASLIVQHAAAAADAERQRNEYLAHEVRNPLSSALSACSFVGSALSDGGQRLNNEAIVEDVNVIKSSLTYINDLLRSMLDVNKVASKQMVLDVVPTDLYRDVFEPVKTIISRRENPFTIVLDVPSDLLINTDRMRLKQVVLNLASNAAKFVDKGFIRLSAKVLSSKAVVIAVEDSGPGIPEEKVTDLFARFQLSLDVLNQGTGMGLHLCQGLVELMGGTISLDSSYDSGIRGCPGARFEIELPPTVVIQNTPAATTLEITETKISEERTGPMQFSNELPEGLNVLLVDDDTVLRKLLSRSLKRVAPTWTIREAANGETALSLVRKNHTGEDAGNDFDLIFMDHYMASVERQMLGTETTQAMRHEGVKARICGLSANDRRNAFISSGADHFMLKPFSSEPESLKADLVQALGI</sequence>
<evidence type="ECO:0000259" key="10">
    <source>
        <dbReference type="PROSITE" id="PS50110"/>
    </source>
</evidence>
<evidence type="ECO:0000256" key="6">
    <source>
        <dbReference type="PROSITE-ProRule" id="PRU00169"/>
    </source>
</evidence>
<evidence type="ECO:0000256" key="1">
    <source>
        <dbReference type="ARBA" id="ARBA00000085"/>
    </source>
</evidence>
<feature type="modified residue" description="4-aspartylphosphate" evidence="6">
    <location>
        <position position="732"/>
    </location>
</feature>
<feature type="transmembrane region" description="Helical" evidence="7">
    <location>
        <begin position="351"/>
        <end position="372"/>
    </location>
</feature>
<dbReference type="EC" id="2.7.13.3" evidence="2"/>
<dbReference type="SUPFAM" id="SSF55874">
    <property type="entry name" value="ATPase domain of HSP90 chaperone/DNA topoisomerase II/histidine kinase"/>
    <property type="match status" value="1"/>
</dbReference>
<dbReference type="InterPro" id="IPR042240">
    <property type="entry name" value="CHASE_sf"/>
</dbReference>
<feature type="domain" description="Response regulatory" evidence="10">
    <location>
        <begin position="673"/>
        <end position="798"/>
    </location>
</feature>
<feature type="signal peptide" evidence="8">
    <location>
        <begin position="1"/>
        <end position="20"/>
    </location>
</feature>
<dbReference type="InterPro" id="IPR004358">
    <property type="entry name" value="Sig_transdc_His_kin-like_C"/>
</dbReference>
<dbReference type="InterPro" id="IPR003594">
    <property type="entry name" value="HATPase_dom"/>
</dbReference>
<dbReference type="InterPro" id="IPR005467">
    <property type="entry name" value="His_kinase_dom"/>
</dbReference>
<dbReference type="InterPro" id="IPR011006">
    <property type="entry name" value="CheY-like_superfamily"/>
</dbReference>